<keyword evidence="2" id="KW-0413">Isomerase</keyword>
<dbReference type="PROSITE" id="PS50889">
    <property type="entry name" value="S4"/>
    <property type="match status" value="1"/>
</dbReference>
<dbReference type="InterPro" id="IPR020103">
    <property type="entry name" value="PsdUridine_synth_cat_dom_sf"/>
</dbReference>
<comment type="similarity">
    <text evidence="1">Belongs to the pseudouridine synthase RluA family.</text>
</comment>
<dbReference type="SUPFAM" id="SSF55120">
    <property type="entry name" value="Pseudouridine synthase"/>
    <property type="match status" value="1"/>
</dbReference>
<dbReference type="PANTHER" id="PTHR21600:SF92">
    <property type="entry name" value="RIBOSOMAL LARGE SUBUNIT PSEUDOURIDINE SYNTHASE C"/>
    <property type="match status" value="1"/>
</dbReference>
<dbReference type="InterPro" id="IPR036986">
    <property type="entry name" value="S4_RNA-bd_sf"/>
</dbReference>
<dbReference type="InterPro" id="IPR002942">
    <property type="entry name" value="S4_RNA-bd"/>
</dbReference>
<keyword evidence="3" id="KW-0694">RNA-binding</keyword>
<evidence type="ECO:0000259" key="4">
    <source>
        <dbReference type="SMART" id="SM00363"/>
    </source>
</evidence>
<dbReference type="GO" id="GO:0003723">
    <property type="term" value="F:RNA binding"/>
    <property type="evidence" value="ECO:0007669"/>
    <property type="project" value="UniProtKB-KW"/>
</dbReference>
<dbReference type="InterPro" id="IPR050188">
    <property type="entry name" value="RluA_PseudoU_synthase"/>
</dbReference>
<dbReference type="Pfam" id="PF01479">
    <property type="entry name" value="S4"/>
    <property type="match status" value="1"/>
</dbReference>
<dbReference type="AlphaFoldDB" id="A0ABD5SEG1"/>
<dbReference type="Proteomes" id="UP001596442">
    <property type="component" value="Unassembled WGS sequence"/>
</dbReference>
<dbReference type="CDD" id="cd00165">
    <property type="entry name" value="S4"/>
    <property type="match status" value="1"/>
</dbReference>
<dbReference type="RefSeq" id="WP_379784388.1">
    <property type="nucleotide sequence ID" value="NZ_JBHSWW010000729.1"/>
</dbReference>
<evidence type="ECO:0000313" key="6">
    <source>
        <dbReference type="Proteomes" id="UP001596442"/>
    </source>
</evidence>
<comment type="caution">
    <text evidence="5">The sequence shown here is derived from an EMBL/GenBank/DDBJ whole genome shotgun (WGS) entry which is preliminary data.</text>
</comment>
<dbReference type="Gene3D" id="3.10.290.10">
    <property type="entry name" value="RNA-binding S4 domain"/>
    <property type="match status" value="1"/>
</dbReference>
<dbReference type="SUPFAM" id="SSF55174">
    <property type="entry name" value="Alpha-L RNA-binding motif"/>
    <property type="match status" value="1"/>
</dbReference>
<dbReference type="PANTHER" id="PTHR21600">
    <property type="entry name" value="MITOCHONDRIAL RNA PSEUDOURIDINE SYNTHASE"/>
    <property type="match status" value="1"/>
</dbReference>
<feature type="non-terminal residue" evidence="5">
    <location>
        <position position="149"/>
    </location>
</feature>
<evidence type="ECO:0000313" key="5">
    <source>
        <dbReference type="EMBL" id="MFC6755345.1"/>
    </source>
</evidence>
<keyword evidence="6" id="KW-1185">Reference proteome</keyword>
<dbReference type="EMBL" id="JBHSWW010000729">
    <property type="protein sequence ID" value="MFC6755345.1"/>
    <property type="molecule type" value="Genomic_DNA"/>
</dbReference>
<evidence type="ECO:0000256" key="2">
    <source>
        <dbReference type="ARBA" id="ARBA00023235"/>
    </source>
</evidence>
<reference evidence="5 6" key="1">
    <citation type="journal article" date="2019" name="Int. J. Syst. Evol. Microbiol.">
        <title>The Global Catalogue of Microorganisms (GCM) 10K type strain sequencing project: providing services to taxonomists for standard genome sequencing and annotation.</title>
        <authorList>
            <consortium name="The Broad Institute Genomics Platform"/>
            <consortium name="The Broad Institute Genome Sequencing Center for Infectious Disease"/>
            <person name="Wu L."/>
            <person name="Ma J."/>
        </authorList>
    </citation>
    <scope>NUCLEOTIDE SEQUENCE [LARGE SCALE GENOMIC DNA]</scope>
    <source>
        <strain evidence="5 6">CGMCC 1.3239</strain>
    </source>
</reference>
<accession>A0ABD5SEG1</accession>
<evidence type="ECO:0000256" key="3">
    <source>
        <dbReference type="PROSITE-ProRule" id="PRU00182"/>
    </source>
</evidence>
<gene>
    <name evidence="5" type="ORF">ACFQEU_17995</name>
</gene>
<feature type="domain" description="RNA-binding S4" evidence="4">
    <location>
        <begin position="24"/>
        <end position="85"/>
    </location>
</feature>
<organism evidence="5 6">
    <name type="scientific">Halorubrum tibetense</name>
    <dbReference type="NCBI Taxonomy" id="175631"/>
    <lineage>
        <taxon>Archaea</taxon>
        <taxon>Methanobacteriati</taxon>
        <taxon>Methanobacteriota</taxon>
        <taxon>Stenosarchaea group</taxon>
        <taxon>Halobacteria</taxon>
        <taxon>Halobacteriales</taxon>
        <taxon>Haloferacaceae</taxon>
        <taxon>Halorubrum</taxon>
    </lineage>
</organism>
<protein>
    <submittedName>
        <fullName evidence="5">S4 domain-containing protein</fullName>
    </submittedName>
</protein>
<dbReference type="GO" id="GO:0016853">
    <property type="term" value="F:isomerase activity"/>
    <property type="evidence" value="ECO:0007669"/>
    <property type="project" value="UniProtKB-KW"/>
</dbReference>
<dbReference type="Gene3D" id="3.30.2350.10">
    <property type="entry name" value="Pseudouridine synthase"/>
    <property type="match status" value="1"/>
</dbReference>
<name>A0ABD5SEG1_9EURY</name>
<evidence type="ECO:0000256" key="1">
    <source>
        <dbReference type="ARBA" id="ARBA00010876"/>
    </source>
</evidence>
<sequence>MFESAMSEFHQVQMLEVDPDCAGQRVDNFLMSRLKGVPKSRLYRLLRKGEVRVNKGRVKPEHKLHAGDLVRVPPIRLAQEGDLVPVGPELAQRLAEAIVFEDDWLMAINKPPGLAVHGGSGVQIGLIEALRQMKPDIRFLELVHRLDRE</sequence>
<dbReference type="SMART" id="SM00363">
    <property type="entry name" value="S4"/>
    <property type="match status" value="1"/>
</dbReference>
<proteinExistence type="inferred from homology"/>